<feature type="region of interest" description="Disordered" evidence="1">
    <location>
        <begin position="1"/>
        <end position="54"/>
    </location>
</feature>
<dbReference type="STRING" id="4529.A0A0E0QE11"/>
<dbReference type="Gramene" id="ORUFI08G02390.3">
    <property type="protein sequence ID" value="ORUFI08G02390.3"/>
    <property type="gene ID" value="ORUFI08G02390"/>
</dbReference>
<protein>
    <submittedName>
        <fullName evidence="2">Uncharacterized protein</fullName>
    </submittedName>
</protein>
<organism evidence="2 3">
    <name type="scientific">Oryza rufipogon</name>
    <name type="common">Brownbeard rice</name>
    <name type="synonym">Asian wild rice</name>
    <dbReference type="NCBI Taxonomy" id="4529"/>
    <lineage>
        <taxon>Eukaryota</taxon>
        <taxon>Viridiplantae</taxon>
        <taxon>Streptophyta</taxon>
        <taxon>Embryophyta</taxon>
        <taxon>Tracheophyta</taxon>
        <taxon>Spermatophyta</taxon>
        <taxon>Magnoliopsida</taxon>
        <taxon>Liliopsida</taxon>
        <taxon>Poales</taxon>
        <taxon>Poaceae</taxon>
        <taxon>BOP clade</taxon>
        <taxon>Oryzoideae</taxon>
        <taxon>Oryzeae</taxon>
        <taxon>Oryzinae</taxon>
        <taxon>Oryza</taxon>
    </lineage>
</organism>
<evidence type="ECO:0000256" key="1">
    <source>
        <dbReference type="SAM" id="MobiDB-lite"/>
    </source>
</evidence>
<dbReference type="EnsemblPlants" id="ORUFI08G02390.3">
    <property type="protein sequence ID" value="ORUFI08G02390.3"/>
    <property type="gene ID" value="ORUFI08G02390"/>
</dbReference>
<reference evidence="3" key="1">
    <citation type="submission" date="2013-06" db="EMBL/GenBank/DDBJ databases">
        <authorList>
            <person name="Zhao Q."/>
        </authorList>
    </citation>
    <scope>NUCLEOTIDE SEQUENCE</scope>
    <source>
        <strain evidence="3">cv. W1943</strain>
    </source>
</reference>
<accession>A0A0E0QE11</accession>
<dbReference type="eggNOG" id="KOG1441">
    <property type="taxonomic scope" value="Eukaryota"/>
</dbReference>
<sequence>MSLPAYATPRHASHPHPPNPRRRRHAGRPESRPRRCSTTHHTHLQPARTQPHALGYTSSVVAPFRRLAEARLLQLLTRAGRPPWLLAPRRSMAEGGPTAPLLGRSSARVPVPSRPGRASIAIGRHSTGQFEEHIHQIKGGAVTDLQETIDAIIKASDFPSPILVAGVGEVDRNGDNGTGKFLAIAVFLLGAALGLEEMSCKMLAIMPVELTSALTARVTGIVRDWTVVLLSAAIFADTQLTFINIIGYLIGVVAYNNHKLKVKPQWNEQQEVLKMLRHHQSRLKKLHSTECWAVLNRFLKKVIPIPKLANA</sequence>
<name>A0A0E0QE11_ORYRU</name>
<evidence type="ECO:0000313" key="2">
    <source>
        <dbReference type="EnsemblPlants" id="ORUFI08G02390.3"/>
    </source>
</evidence>
<dbReference type="AlphaFoldDB" id="A0A0E0QE11"/>
<feature type="region of interest" description="Disordered" evidence="1">
    <location>
        <begin position="88"/>
        <end position="115"/>
    </location>
</feature>
<feature type="compositionally biased region" description="Basic residues" evidence="1">
    <location>
        <begin position="34"/>
        <end position="43"/>
    </location>
</feature>
<feature type="compositionally biased region" description="Basic residues" evidence="1">
    <location>
        <begin position="11"/>
        <end position="26"/>
    </location>
</feature>
<evidence type="ECO:0000313" key="3">
    <source>
        <dbReference type="Proteomes" id="UP000008022"/>
    </source>
</evidence>
<reference evidence="2" key="2">
    <citation type="submission" date="2015-06" db="UniProtKB">
        <authorList>
            <consortium name="EnsemblPlants"/>
        </authorList>
    </citation>
    <scope>IDENTIFICATION</scope>
</reference>
<dbReference type="Proteomes" id="UP000008022">
    <property type="component" value="Unassembled WGS sequence"/>
</dbReference>
<proteinExistence type="predicted"/>
<keyword evidence="3" id="KW-1185">Reference proteome</keyword>